<dbReference type="FunFam" id="3.30.70.330:FF:000167">
    <property type="entry name" value="protein boule-like isoform X1"/>
    <property type="match status" value="1"/>
</dbReference>
<dbReference type="PROSITE" id="PS50102">
    <property type="entry name" value="RRM"/>
    <property type="match status" value="1"/>
</dbReference>
<dbReference type="Gene3D" id="3.30.70.330">
    <property type="match status" value="1"/>
</dbReference>
<dbReference type="STRING" id="8078.ENSFHEP00000001755"/>
<evidence type="ECO:0000256" key="2">
    <source>
        <dbReference type="ARBA" id="ARBA00022473"/>
    </source>
</evidence>
<dbReference type="InterPro" id="IPR034988">
    <property type="entry name" value="DAZ_BOULE_RRM"/>
</dbReference>
<comment type="subcellular location">
    <subcellularLocation>
        <location evidence="1">Cytoplasm</location>
    </subcellularLocation>
</comment>
<keyword evidence="7 11" id="KW-0694">RNA-binding</keyword>
<evidence type="ECO:0000313" key="15">
    <source>
        <dbReference type="Proteomes" id="UP000265000"/>
    </source>
</evidence>
<dbReference type="SMART" id="SM00360">
    <property type="entry name" value="RRM"/>
    <property type="match status" value="1"/>
</dbReference>
<dbReference type="PANTHER" id="PTHR11176:SF10">
    <property type="entry name" value="PROTEIN BOULE-LIKE"/>
    <property type="match status" value="1"/>
</dbReference>
<feature type="region of interest" description="Disordered" evidence="12">
    <location>
        <begin position="130"/>
        <end position="149"/>
    </location>
</feature>
<dbReference type="GO" id="GO:0007283">
    <property type="term" value="P:spermatogenesis"/>
    <property type="evidence" value="ECO:0007669"/>
    <property type="project" value="UniProtKB-KW"/>
</dbReference>
<evidence type="ECO:0000259" key="13">
    <source>
        <dbReference type="PROSITE" id="PS50102"/>
    </source>
</evidence>
<comment type="function">
    <text evidence="8">Probable RNA-binding protein, which may be required during spermatogenesis. May act by binding to the 3'-UTR of mRNAs and regulating their translation.</text>
</comment>
<keyword evidence="4" id="KW-0221">Differentiation</keyword>
<dbReference type="PANTHER" id="PTHR11176">
    <property type="entry name" value="BOULE-RELATED"/>
    <property type="match status" value="1"/>
</dbReference>
<sequence length="297" mass="32580">METQKALAPGHSPPNDCSYSPPDVLTQENHLESATHVSPIPGTVVPNRIFVGGIDNRVNESDLRQVFSQHGAVKDVKIVLDRSGISKRYGFVTFETQDDALRILRNNNGFYVKEKKLCVGQAVRKYHAPGQAKNAHAAHPRPAVPHHMSRGTFYMTTPTGHPYTFHKGVAYFHCPVMNPLAHHWSPHPQLMPPQSHQAVLPQQPPVYHHCQLDVPGQQQWSTAQAASSFSSAIYAQQPEYVYQPVDGGSYPPAGPAVGGCTPEFVASTAAHFYPVVTPVALPHDPVEVKGRSFRAGR</sequence>
<dbReference type="InterPro" id="IPR035979">
    <property type="entry name" value="RBD_domain_sf"/>
</dbReference>
<evidence type="ECO:0000313" key="14">
    <source>
        <dbReference type="Ensembl" id="ENSFHEP00000001755.1"/>
    </source>
</evidence>
<dbReference type="GO" id="GO:0008494">
    <property type="term" value="F:translation activator activity"/>
    <property type="evidence" value="ECO:0007669"/>
    <property type="project" value="TreeGrafter"/>
</dbReference>
<keyword evidence="6" id="KW-0744">Spermatogenesis</keyword>
<evidence type="ECO:0000256" key="11">
    <source>
        <dbReference type="PROSITE-ProRule" id="PRU00176"/>
    </source>
</evidence>
<dbReference type="Pfam" id="PF00076">
    <property type="entry name" value="RRM_1"/>
    <property type="match status" value="1"/>
</dbReference>
<keyword evidence="3" id="KW-0963">Cytoplasm</keyword>
<evidence type="ECO:0000256" key="6">
    <source>
        <dbReference type="ARBA" id="ARBA00022871"/>
    </source>
</evidence>
<keyword evidence="15" id="KW-1185">Reference proteome</keyword>
<evidence type="ECO:0000256" key="3">
    <source>
        <dbReference type="ARBA" id="ARBA00022490"/>
    </source>
</evidence>
<dbReference type="SUPFAM" id="SSF54928">
    <property type="entry name" value="RNA-binding domain, RBD"/>
    <property type="match status" value="1"/>
</dbReference>
<dbReference type="InterPro" id="IPR000504">
    <property type="entry name" value="RRM_dom"/>
</dbReference>
<dbReference type="GO" id="GO:0005737">
    <property type="term" value="C:cytoplasm"/>
    <property type="evidence" value="ECO:0007669"/>
    <property type="project" value="UniProtKB-SubCell"/>
</dbReference>
<accession>A0A3Q2NRR7</accession>
<organism evidence="14 15">
    <name type="scientific">Fundulus heteroclitus</name>
    <name type="common">Killifish</name>
    <name type="synonym">Mummichog</name>
    <dbReference type="NCBI Taxonomy" id="8078"/>
    <lineage>
        <taxon>Eukaryota</taxon>
        <taxon>Metazoa</taxon>
        <taxon>Chordata</taxon>
        <taxon>Craniata</taxon>
        <taxon>Vertebrata</taxon>
        <taxon>Euteleostomi</taxon>
        <taxon>Actinopterygii</taxon>
        <taxon>Neopterygii</taxon>
        <taxon>Teleostei</taxon>
        <taxon>Neoteleostei</taxon>
        <taxon>Acanthomorphata</taxon>
        <taxon>Ovalentaria</taxon>
        <taxon>Atherinomorphae</taxon>
        <taxon>Cyprinodontiformes</taxon>
        <taxon>Fundulidae</taxon>
        <taxon>Fundulus</taxon>
    </lineage>
</organism>
<feature type="domain" description="RRM" evidence="13">
    <location>
        <begin position="47"/>
        <end position="124"/>
    </location>
</feature>
<name>A0A3Q2NRR7_FUNHE</name>
<evidence type="ECO:0000256" key="10">
    <source>
        <dbReference type="ARBA" id="ARBA00072848"/>
    </source>
</evidence>
<dbReference type="GO" id="GO:0051321">
    <property type="term" value="P:meiotic cell cycle"/>
    <property type="evidence" value="ECO:0007669"/>
    <property type="project" value="UniProtKB-ARBA"/>
</dbReference>
<dbReference type="GO" id="GO:0003730">
    <property type="term" value="F:mRNA 3'-UTR binding"/>
    <property type="evidence" value="ECO:0007669"/>
    <property type="project" value="TreeGrafter"/>
</dbReference>
<comment type="subunit">
    <text evidence="9">Interacts with DAZ1 and DAZL.</text>
</comment>
<evidence type="ECO:0000256" key="4">
    <source>
        <dbReference type="ARBA" id="ARBA00022782"/>
    </source>
</evidence>
<dbReference type="GeneTree" id="ENSGT00530000063480"/>
<dbReference type="GO" id="GO:0030154">
    <property type="term" value="P:cell differentiation"/>
    <property type="evidence" value="ECO:0007669"/>
    <property type="project" value="UniProtKB-KW"/>
</dbReference>
<reference evidence="14" key="2">
    <citation type="submission" date="2025-09" db="UniProtKB">
        <authorList>
            <consortium name="Ensembl"/>
        </authorList>
    </citation>
    <scope>IDENTIFICATION</scope>
</reference>
<dbReference type="Proteomes" id="UP000265000">
    <property type="component" value="Unplaced"/>
</dbReference>
<keyword evidence="5" id="KW-0810">Translation regulation</keyword>
<dbReference type="InterPro" id="IPR012677">
    <property type="entry name" value="Nucleotide-bd_a/b_plait_sf"/>
</dbReference>
<dbReference type="CDD" id="cd12412">
    <property type="entry name" value="RRM_DAZL_BOULE"/>
    <property type="match status" value="1"/>
</dbReference>
<evidence type="ECO:0000256" key="5">
    <source>
        <dbReference type="ARBA" id="ARBA00022845"/>
    </source>
</evidence>
<evidence type="ECO:0000256" key="1">
    <source>
        <dbReference type="ARBA" id="ARBA00004496"/>
    </source>
</evidence>
<dbReference type="AlphaFoldDB" id="A0A3Q2NRR7"/>
<dbReference type="Ensembl" id="ENSFHET00000013352.1">
    <property type="protein sequence ID" value="ENSFHEP00000001755.1"/>
    <property type="gene ID" value="ENSFHEG00000000765.1"/>
</dbReference>
<proteinExistence type="predicted"/>
<reference evidence="14" key="1">
    <citation type="submission" date="2025-08" db="UniProtKB">
        <authorList>
            <consortium name="Ensembl"/>
        </authorList>
    </citation>
    <scope>IDENTIFICATION</scope>
</reference>
<evidence type="ECO:0000256" key="7">
    <source>
        <dbReference type="ARBA" id="ARBA00022884"/>
    </source>
</evidence>
<evidence type="ECO:0000256" key="8">
    <source>
        <dbReference type="ARBA" id="ARBA00060279"/>
    </source>
</evidence>
<evidence type="ECO:0000256" key="9">
    <source>
        <dbReference type="ARBA" id="ARBA00062241"/>
    </source>
</evidence>
<protein>
    <recommendedName>
        <fullName evidence="10">Protein boule-like</fullName>
    </recommendedName>
</protein>
<dbReference type="GO" id="GO:0045948">
    <property type="term" value="P:positive regulation of translational initiation"/>
    <property type="evidence" value="ECO:0007669"/>
    <property type="project" value="TreeGrafter"/>
</dbReference>
<dbReference type="GO" id="GO:0070935">
    <property type="term" value="P:3'-UTR-mediated mRNA stabilization"/>
    <property type="evidence" value="ECO:0007669"/>
    <property type="project" value="TreeGrafter"/>
</dbReference>
<keyword evidence="2" id="KW-0217">Developmental protein</keyword>
<evidence type="ECO:0000256" key="12">
    <source>
        <dbReference type="SAM" id="MobiDB-lite"/>
    </source>
</evidence>